<comment type="caution">
    <text evidence="8">The sequence shown here is derived from an EMBL/GenBank/DDBJ whole genome shotgun (WGS) entry which is preliminary data.</text>
</comment>
<sequence length="147" mass="16369">MEFIAKQMLSSKMGEVKNLAGGGEGEKKEGEEGTEGGLDPEIIKAREEAEEARKEKHRKMEEQREGMRQGIRDKYNIKKKEVVVEEVPQALPGMEGRLNKPKADQALLAQQAAMADEDLPLMQQVEKGLNTVKEAATGLFAKLPFFK</sequence>
<comment type="similarity">
    <text evidence="1">Belongs to the complexin/synaphin family.</text>
</comment>
<evidence type="ECO:0000256" key="1">
    <source>
        <dbReference type="ARBA" id="ARBA00005396"/>
    </source>
</evidence>
<evidence type="ECO:0000256" key="5">
    <source>
        <dbReference type="ARBA" id="ARBA00023054"/>
    </source>
</evidence>
<feature type="compositionally biased region" description="Basic and acidic residues" evidence="7">
    <location>
        <begin position="41"/>
        <end position="72"/>
    </location>
</feature>
<dbReference type="InterPro" id="IPR008849">
    <property type="entry name" value="Synaphin"/>
</dbReference>
<dbReference type="EMBL" id="BDGG01000002">
    <property type="protein sequence ID" value="GAU91831.1"/>
    <property type="molecule type" value="Genomic_DNA"/>
</dbReference>
<dbReference type="FunFam" id="1.20.5.580:FF:000002">
    <property type="entry name" value="Complexin, isoform AB"/>
    <property type="match status" value="1"/>
</dbReference>
<keyword evidence="9" id="KW-1185">Reference proteome</keyword>
<comment type="function">
    <text evidence="6">Positively regulates a late step in synaptic vesicle exocytosis.</text>
</comment>
<dbReference type="Pfam" id="PF05835">
    <property type="entry name" value="Synaphin"/>
    <property type="match status" value="1"/>
</dbReference>
<evidence type="ECO:0000256" key="2">
    <source>
        <dbReference type="ARBA" id="ARBA00022448"/>
    </source>
</evidence>
<dbReference type="PANTHER" id="PTHR16705:SF4">
    <property type="entry name" value="COMPLEXIN"/>
    <property type="match status" value="1"/>
</dbReference>
<keyword evidence="2" id="KW-0813">Transport</keyword>
<accession>A0A1D1UQV0</accession>
<keyword evidence="5" id="KW-0175">Coiled coil</keyword>
<evidence type="ECO:0000313" key="8">
    <source>
        <dbReference type="EMBL" id="GAU91831.1"/>
    </source>
</evidence>
<dbReference type="STRING" id="947166.A0A1D1UQV0"/>
<evidence type="ECO:0000256" key="6">
    <source>
        <dbReference type="ARBA" id="ARBA00037297"/>
    </source>
</evidence>
<organism evidence="8 9">
    <name type="scientific">Ramazzottius varieornatus</name>
    <name type="common">Water bear</name>
    <name type="synonym">Tardigrade</name>
    <dbReference type="NCBI Taxonomy" id="947166"/>
    <lineage>
        <taxon>Eukaryota</taxon>
        <taxon>Metazoa</taxon>
        <taxon>Ecdysozoa</taxon>
        <taxon>Tardigrada</taxon>
        <taxon>Eutardigrada</taxon>
        <taxon>Parachela</taxon>
        <taxon>Hypsibioidea</taxon>
        <taxon>Ramazzottiidae</taxon>
        <taxon>Ramazzottius</taxon>
    </lineage>
</organism>
<evidence type="ECO:0008006" key="10">
    <source>
        <dbReference type="Google" id="ProtNLM"/>
    </source>
</evidence>
<dbReference type="GO" id="GO:0016079">
    <property type="term" value="P:synaptic vesicle exocytosis"/>
    <property type="evidence" value="ECO:0007669"/>
    <property type="project" value="TreeGrafter"/>
</dbReference>
<gene>
    <name evidence="8" type="primary">RvY_04012-1</name>
    <name evidence="8" type="synonym">RvY_04012.1</name>
    <name evidence="8" type="ORF">RvY_04012</name>
</gene>
<dbReference type="GO" id="GO:0019905">
    <property type="term" value="F:syntaxin binding"/>
    <property type="evidence" value="ECO:0007669"/>
    <property type="project" value="InterPro"/>
</dbReference>
<evidence type="ECO:0000256" key="7">
    <source>
        <dbReference type="SAM" id="MobiDB-lite"/>
    </source>
</evidence>
<dbReference type="GO" id="GO:0046928">
    <property type="term" value="P:regulation of neurotransmitter secretion"/>
    <property type="evidence" value="ECO:0007669"/>
    <property type="project" value="TreeGrafter"/>
</dbReference>
<dbReference type="GO" id="GO:0031201">
    <property type="term" value="C:SNARE complex"/>
    <property type="evidence" value="ECO:0007669"/>
    <property type="project" value="TreeGrafter"/>
</dbReference>
<keyword evidence="3" id="KW-0268">Exocytosis</keyword>
<evidence type="ECO:0000313" key="9">
    <source>
        <dbReference type="Proteomes" id="UP000186922"/>
    </source>
</evidence>
<dbReference type="AlphaFoldDB" id="A0A1D1UQV0"/>
<dbReference type="PANTHER" id="PTHR16705">
    <property type="entry name" value="COMPLEXIN"/>
    <property type="match status" value="1"/>
</dbReference>
<dbReference type="Proteomes" id="UP000186922">
    <property type="component" value="Unassembled WGS sequence"/>
</dbReference>
<dbReference type="GO" id="GO:0043195">
    <property type="term" value="C:terminal bouton"/>
    <property type="evidence" value="ECO:0007669"/>
    <property type="project" value="TreeGrafter"/>
</dbReference>
<dbReference type="SUPFAM" id="SSF58038">
    <property type="entry name" value="SNARE fusion complex"/>
    <property type="match status" value="1"/>
</dbReference>
<protein>
    <recommendedName>
        <fullName evidence="10">Complexin</fullName>
    </recommendedName>
</protein>
<reference evidence="8 9" key="1">
    <citation type="journal article" date="2016" name="Nat. Commun.">
        <title>Extremotolerant tardigrade genome and improved radiotolerance of human cultured cells by tardigrade-unique protein.</title>
        <authorList>
            <person name="Hashimoto T."/>
            <person name="Horikawa D.D."/>
            <person name="Saito Y."/>
            <person name="Kuwahara H."/>
            <person name="Kozuka-Hata H."/>
            <person name="Shin-I T."/>
            <person name="Minakuchi Y."/>
            <person name="Ohishi K."/>
            <person name="Motoyama A."/>
            <person name="Aizu T."/>
            <person name="Enomoto A."/>
            <person name="Kondo K."/>
            <person name="Tanaka S."/>
            <person name="Hara Y."/>
            <person name="Koshikawa S."/>
            <person name="Sagara H."/>
            <person name="Miura T."/>
            <person name="Yokobori S."/>
            <person name="Miyagawa K."/>
            <person name="Suzuki Y."/>
            <person name="Kubo T."/>
            <person name="Oyama M."/>
            <person name="Kohara Y."/>
            <person name="Fujiyama A."/>
            <person name="Arakawa K."/>
            <person name="Katayama T."/>
            <person name="Toyoda A."/>
            <person name="Kunieda T."/>
        </authorList>
    </citation>
    <scope>NUCLEOTIDE SEQUENCE [LARGE SCALE GENOMIC DNA]</scope>
    <source>
        <strain evidence="8 9">YOKOZUNA-1</strain>
    </source>
</reference>
<evidence type="ECO:0000256" key="3">
    <source>
        <dbReference type="ARBA" id="ARBA00022483"/>
    </source>
</evidence>
<keyword evidence="4" id="KW-0532">Neurotransmitter transport</keyword>
<dbReference type="Gene3D" id="1.20.5.580">
    <property type="entry name" value="Single Helix bin"/>
    <property type="match status" value="1"/>
</dbReference>
<proteinExistence type="inferred from homology"/>
<feature type="region of interest" description="Disordered" evidence="7">
    <location>
        <begin position="15"/>
        <end position="72"/>
    </location>
</feature>
<name>A0A1D1UQV0_RAMVA</name>
<evidence type="ECO:0000256" key="4">
    <source>
        <dbReference type="ARBA" id="ARBA00022775"/>
    </source>
</evidence>